<organism evidence="13 14">
    <name type="scientific">Phyllostomus discolor</name>
    <name type="common">pale spear-nosed bat</name>
    <dbReference type="NCBI Taxonomy" id="89673"/>
    <lineage>
        <taxon>Eukaryota</taxon>
        <taxon>Metazoa</taxon>
        <taxon>Chordata</taxon>
        <taxon>Craniata</taxon>
        <taxon>Vertebrata</taxon>
        <taxon>Euteleostomi</taxon>
        <taxon>Mammalia</taxon>
        <taxon>Eutheria</taxon>
        <taxon>Laurasiatheria</taxon>
        <taxon>Chiroptera</taxon>
        <taxon>Yangochiroptera</taxon>
        <taxon>Phyllostomidae</taxon>
        <taxon>Phyllostominae</taxon>
        <taxon>Phyllostomus</taxon>
    </lineage>
</organism>
<evidence type="ECO:0000256" key="2">
    <source>
        <dbReference type="ARBA" id="ARBA00004496"/>
    </source>
</evidence>
<evidence type="ECO:0000256" key="1">
    <source>
        <dbReference type="ARBA" id="ARBA00004282"/>
    </source>
</evidence>
<protein>
    <submittedName>
        <fullName evidence="13">Thyroid hormone receptor interactor 6</fullName>
    </submittedName>
</protein>
<keyword evidence="5 11" id="KW-0479">Metal-binding</keyword>
<evidence type="ECO:0000259" key="12">
    <source>
        <dbReference type="PROSITE" id="PS50023"/>
    </source>
</evidence>
<feature type="domain" description="LIM zinc-binding" evidence="12">
    <location>
        <begin position="36"/>
        <end position="96"/>
    </location>
</feature>
<evidence type="ECO:0000256" key="5">
    <source>
        <dbReference type="ARBA" id="ARBA00022723"/>
    </source>
</evidence>
<dbReference type="InterPro" id="IPR001781">
    <property type="entry name" value="Znf_LIM"/>
</dbReference>
<dbReference type="GO" id="GO:0001725">
    <property type="term" value="C:stress fiber"/>
    <property type="evidence" value="ECO:0007669"/>
    <property type="project" value="TreeGrafter"/>
</dbReference>
<comment type="caution">
    <text evidence="13">The sequence shown here is derived from an EMBL/GenBank/DDBJ whole genome shotgun (WGS) entry which is preliminary data.</text>
</comment>
<sequence>MQGLHKHGWAGRMPAELLWAFPAQPSCLSSQQATLEKCSTCSQPILDRILRAMGKAYHPGCFTCVVCHRGLDGIPFTVDATSQIHCIEDFHRSGWILHLCLRISAFPIFLLSCSCPSTSLSCLPPLSCLVLLNISFFPTSKTIPLAFPLPSHILSSLGSTVTPFHPWGSTTPLVLFFSRKFAPRCSVCGGAIMPEPGQEETVRIVALDRSFHIGCYKCEECGLLLSSEGECQGCYPLDGHILCKACSAWRIQELSATVTTDC</sequence>
<evidence type="ECO:0000313" key="14">
    <source>
        <dbReference type="Proteomes" id="UP000664940"/>
    </source>
</evidence>
<dbReference type="PROSITE" id="PS50023">
    <property type="entry name" value="LIM_DOMAIN_2"/>
    <property type="match status" value="2"/>
</dbReference>
<dbReference type="FunFam" id="2.10.110.10:FF:000042">
    <property type="entry name" value="lipoma-preferred partner isoform X1"/>
    <property type="match status" value="1"/>
</dbReference>
<evidence type="ECO:0000256" key="9">
    <source>
        <dbReference type="ARBA" id="ARBA00022949"/>
    </source>
</evidence>
<evidence type="ECO:0000256" key="10">
    <source>
        <dbReference type="ARBA" id="ARBA00023038"/>
    </source>
</evidence>
<dbReference type="CDD" id="cd09357">
    <property type="entry name" value="LIM3_Zyxin_like"/>
    <property type="match status" value="1"/>
</dbReference>
<comment type="similarity">
    <text evidence="3">Belongs to the zyxin/ajuba family.</text>
</comment>
<dbReference type="Proteomes" id="UP000664940">
    <property type="component" value="Unassembled WGS sequence"/>
</dbReference>
<evidence type="ECO:0000256" key="4">
    <source>
        <dbReference type="ARBA" id="ARBA00022490"/>
    </source>
</evidence>
<dbReference type="Gene3D" id="2.10.110.10">
    <property type="entry name" value="Cysteine Rich Protein"/>
    <property type="match status" value="2"/>
</dbReference>
<comment type="subcellular location">
    <subcellularLocation>
        <location evidence="1">Cell junction</location>
    </subcellularLocation>
    <subcellularLocation>
        <location evidence="2">Cytoplasm</location>
    </subcellularLocation>
</comment>
<evidence type="ECO:0000256" key="11">
    <source>
        <dbReference type="PROSITE-ProRule" id="PRU00125"/>
    </source>
</evidence>
<dbReference type="GO" id="GO:0005737">
    <property type="term" value="C:cytoplasm"/>
    <property type="evidence" value="ECO:0007669"/>
    <property type="project" value="UniProtKB-SubCell"/>
</dbReference>
<dbReference type="EMBL" id="JABVXQ010000002">
    <property type="protein sequence ID" value="KAF6127934.1"/>
    <property type="molecule type" value="Genomic_DNA"/>
</dbReference>
<reference evidence="13 14" key="1">
    <citation type="journal article" date="2020" name="Nature">
        <title>Six reference-quality genomes reveal evolution of bat adaptations.</title>
        <authorList>
            <person name="Jebb D."/>
            <person name="Huang Z."/>
            <person name="Pippel M."/>
            <person name="Hughes G.M."/>
            <person name="Lavrichenko K."/>
            <person name="Devanna P."/>
            <person name="Winkler S."/>
            <person name="Jermiin L.S."/>
            <person name="Skirmuntt E.C."/>
            <person name="Katzourakis A."/>
            <person name="Burkitt-Gray L."/>
            <person name="Ray D.A."/>
            <person name="Sullivan K.A.M."/>
            <person name="Roscito J.G."/>
            <person name="Kirilenko B.M."/>
            <person name="Davalos L.M."/>
            <person name="Corthals A.P."/>
            <person name="Power M.L."/>
            <person name="Jones G."/>
            <person name="Ransome R.D."/>
            <person name="Dechmann D.K.N."/>
            <person name="Locatelli A.G."/>
            <person name="Puechmaille S.J."/>
            <person name="Fedrigo O."/>
            <person name="Jarvis E.D."/>
            <person name="Hiller M."/>
            <person name="Vernes S.C."/>
            <person name="Myers E.W."/>
            <person name="Teeling E.C."/>
        </authorList>
    </citation>
    <scope>NUCLEOTIDE SEQUENCE [LARGE SCALE GENOMIC DNA]</scope>
    <source>
        <strain evidence="13">Bat1K_MPI-CBG_1</strain>
    </source>
</reference>
<keyword evidence="13" id="KW-0675">Receptor</keyword>
<dbReference type="SUPFAM" id="SSF57716">
    <property type="entry name" value="Glucocorticoid receptor-like (DNA-binding domain)"/>
    <property type="match status" value="2"/>
</dbReference>
<dbReference type="PANTHER" id="PTHR24207:SF0">
    <property type="entry name" value="LIPOMA-PREFERRED PARTNER"/>
    <property type="match status" value="1"/>
</dbReference>
<gene>
    <name evidence="13" type="ORF">HJG60_019564</name>
</gene>
<evidence type="ECO:0000256" key="8">
    <source>
        <dbReference type="ARBA" id="ARBA00022889"/>
    </source>
</evidence>
<keyword evidence="10 11" id="KW-0440">LIM domain</keyword>
<dbReference type="CDD" id="cd09356">
    <property type="entry name" value="LIM2_TRIP6"/>
    <property type="match status" value="1"/>
</dbReference>
<dbReference type="GO" id="GO:0005925">
    <property type="term" value="C:focal adhesion"/>
    <property type="evidence" value="ECO:0007669"/>
    <property type="project" value="TreeGrafter"/>
</dbReference>
<dbReference type="AlphaFoldDB" id="A0A834BF86"/>
<evidence type="ECO:0000313" key="13">
    <source>
        <dbReference type="EMBL" id="KAF6127934.1"/>
    </source>
</evidence>
<feature type="domain" description="LIM zinc-binding" evidence="12">
    <location>
        <begin position="183"/>
        <end position="253"/>
    </location>
</feature>
<accession>A0A834BF86</accession>
<evidence type="ECO:0000256" key="7">
    <source>
        <dbReference type="ARBA" id="ARBA00022833"/>
    </source>
</evidence>
<proteinExistence type="inferred from homology"/>
<evidence type="ECO:0000256" key="6">
    <source>
        <dbReference type="ARBA" id="ARBA00022737"/>
    </source>
</evidence>
<keyword evidence="4" id="KW-0963">Cytoplasm</keyword>
<dbReference type="GO" id="GO:0098609">
    <property type="term" value="P:cell-cell adhesion"/>
    <property type="evidence" value="ECO:0007669"/>
    <property type="project" value="TreeGrafter"/>
</dbReference>
<dbReference type="SMART" id="SM00132">
    <property type="entry name" value="LIM"/>
    <property type="match status" value="2"/>
</dbReference>
<dbReference type="Pfam" id="PF00412">
    <property type="entry name" value="LIM"/>
    <property type="match status" value="2"/>
</dbReference>
<keyword evidence="7 11" id="KW-0862">Zinc</keyword>
<name>A0A834BF86_9CHIR</name>
<keyword evidence="6" id="KW-0677">Repeat</keyword>
<keyword evidence="8" id="KW-0130">Cell adhesion</keyword>
<keyword evidence="9" id="KW-0965">Cell junction</keyword>
<dbReference type="FunFam" id="2.10.110.10:FF:000027">
    <property type="entry name" value="lipoma-preferred partner isoform X1"/>
    <property type="match status" value="1"/>
</dbReference>
<dbReference type="PROSITE" id="PS00478">
    <property type="entry name" value="LIM_DOMAIN_1"/>
    <property type="match status" value="1"/>
</dbReference>
<dbReference type="GO" id="GO:0046872">
    <property type="term" value="F:metal ion binding"/>
    <property type="evidence" value="ECO:0007669"/>
    <property type="project" value="UniProtKB-KW"/>
</dbReference>
<evidence type="ECO:0000256" key="3">
    <source>
        <dbReference type="ARBA" id="ARBA00009611"/>
    </source>
</evidence>
<dbReference type="PANTHER" id="PTHR24207">
    <property type="entry name" value="ZYX102 PROTEIN"/>
    <property type="match status" value="1"/>
</dbReference>